<accession>A0A0F9B8U2</accession>
<protein>
    <submittedName>
        <fullName evidence="1">Uncharacterized protein</fullName>
    </submittedName>
</protein>
<comment type="caution">
    <text evidence="1">The sequence shown here is derived from an EMBL/GenBank/DDBJ whole genome shotgun (WGS) entry which is preliminary data.</text>
</comment>
<sequence length="134" mass="14314">MVLLTLLLLAFAGVSQAALTTGTVPIHNNTFAHYAINTTGSLAFKFAPAQPVVIQEIRFKLSASGGAGSFTAALDNGTTSTLDVVFITEDMTSASNILQTYPMPLVLKSTDAIDFAYPNANNKTYGLEVVWRRL</sequence>
<dbReference type="EMBL" id="LAZR01042162">
    <property type="protein sequence ID" value="KKL10192.1"/>
    <property type="molecule type" value="Genomic_DNA"/>
</dbReference>
<proteinExistence type="predicted"/>
<dbReference type="AlphaFoldDB" id="A0A0F9B8U2"/>
<reference evidence="1" key="1">
    <citation type="journal article" date="2015" name="Nature">
        <title>Complex archaea that bridge the gap between prokaryotes and eukaryotes.</title>
        <authorList>
            <person name="Spang A."/>
            <person name="Saw J.H."/>
            <person name="Jorgensen S.L."/>
            <person name="Zaremba-Niedzwiedzka K."/>
            <person name="Martijn J."/>
            <person name="Lind A.E."/>
            <person name="van Eijk R."/>
            <person name="Schleper C."/>
            <person name="Guy L."/>
            <person name="Ettema T.J."/>
        </authorList>
    </citation>
    <scope>NUCLEOTIDE SEQUENCE</scope>
</reference>
<organism evidence="1">
    <name type="scientific">marine sediment metagenome</name>
    <dbReference type="NCBI Taxonomy" id="412755"/>
    <lineage>
        <taxon>unclassified sequences</taxon>
        <taxon>metagenomes</taxon>
        <taxon>ecological metagenomes</taxon>
    </lineage>
</organism>
<name>A0A0F9B8U2_9ZZZZ</name>
<gene>
    <name evidence="1" type="ORF">LCGC14_2558310</name>
</gene>
<evidence type="ECO:0000313" key="1">
    <source>
        <dbReference type="EMBL" id="KKL10192.1"/>
    </source>
</evidence>